<comment type="caution">
    <text evidence="2">The sequence shown here is derived from an EMBL/GenBank/DDBJ whole genome shotgun (WGS) entry which is preliminary data.</text>
</comment>
<keyword evidence="3" id="KW-1185">Reference proteome</keyword>
<proteinExistence type="predicted"/>
<feature type="region of interest" description="Disordered" evidence="1">
    <location>
        <begin position="14"/>
        <end position="33"/>
    </location>
</feature>
<protein>
    <submittedName>
        <fullName evidence="2">Uncharacterized protein</fullName>
    </submittedName>
</protein>
<dbReference type="EMBL" id="JANEYG010000083">
    <property type="protein sequence ID" value="KAJ8913979.1"/>
    <property type="molecule type" value="Genomic_DNA"/>
</dbReference>
<dbReference type="AlphaFoldDB" id="A0AAV8VI97"/>
<evidence type="ECO:0000313" key="3">
    <source>
        <dbReference type="Proteomes" id="UP001159042"/>
    </source>
</evidence>
<accession>A0AAV8VI97</accession>
<evidence type="ECO:0000313" key="2">
    <source>
        <dbReference type="EMBL" id="KAJ8913979.1"/>
    </source>
</evidence>
<evidence type="ECO:0000256" key="1">
    <source>
        <dbReference type="SAM" id="MobiDB-lite"/>
    </source>
</evidence>
<reference evidence="2 3" key="1">
    <citation type="journal article" date="2023" name="Insect Mol. Biol.">
        <title>Genome sequencing provides insights into the evolution of gene families encoding plant cell wall-degrading enzymes in longhorned beetles.</title>
        <authorList>
            <person name="Shin N.R."/>
            <person name="Okamura Y."/>
            <person name="Kirsch R."/>
            <person name="Pauchet Y."/>
        </authorList>
    </citation>
    <scope>NUCLEOTIDE SEQUENCE [LARGE SCALE GENOMIC DNA]</scope>
    <source>
        <strain evidence="2">EAD_L_NR</strain>
    </source>
</reference>
<dbReference type="Proteomes" id="UP001159042">
    <property type="component" value="Unassembled WGS sequence"/>
</dbReference>
<sequence>MTVNAVVNTLPKNLSTNRNSEAARPGASKPKENDLMNKQINKQAITSKMVKSDNGWRSVRYKSKPRNKHQIVRQNKNLTIKGVPRMTSLHVSRVDKDTSAESLALIIKEHFPEVQVQQIAEKFREMYVSFRGTILDENFNKAMNPSIWPAGACISR</sequence>
<gene>
    <name evidence="2" type="ORF">NQ315_008971</name>
</gene>
<organism evidence="2 3">
    <name type="scientific">Exocentrus adspersus</name>
    <dbReference type="NCBI Taxonomy" id="1586481"/>
    <lineage>
        <taxon>Eukaryota</taxon>
        <taxon>Metazoa</taxon>
        <taxon>Ecdysozoa</taxon>
        <taxon>Arthropoda</taxon>
        <taxon>Hexapoda</taxon>
        <taxon>Insecta</taxon>
        <taxon>Pterygota</taxon>
        <taxon>Neoptera</taxon>
        <taxon>Endopterygota</taxon>
        <taxon>Coleoptera</taxon>
        <taxon>Polyphaga</taxon>
        <taxon>Cucujiformia</taxon>
        <taxon>Chrysomeloidea</taxon>
        <taxon>Cerambycidae</taxon>
        <taxon>Lamiinae</taxon>
        <taxon>Acanthocinini</taxon>
        <taxon>Exocentrus</taxon>
    </lineage>
</organism>
<name>A0AAV8VI97_9CUCU</name>